<organism evidence="3 4">
    <name type="scientific">Litchfieldia luteola</name>
    <dbReference type="NCBI Taxonomy" id="682179"/>
    <lineage>
        <taxon>Bacteria</taxon>
        <taxon>Bacillati</taxon>
        <taxon>Bacillota</taxon>
        <taxon>Bacilli</taxon>
        <taxon>Bacillales</taxon>
        <taxon>Bacillaceae</taxon>
        <taxon>Litchfieldia</taxon>
    </lineage>
</organism>
<dbReference type="Pfam" id="PF00534">
    <property type="entry name" value="Glycos_transf_1"/>
    <property type="match status" value="1"/>
</dbReference>
<evidence type="ECO:0000259" key="2">
    <source>
        <dbReference type="Pfam" id="PF13477"/>
    </source>
</evidence>
<name>A0ABR9QEZ6_9BACI</name>
<dbReference type="PANTHER" id="PTHR45947">
    <property type="entry name" value="SULFOQUINOVOSYL TRANSFERASE SQD2"/>
    <property type="match status" value="1"/>
</dbReference>
<dbReference type="SUPFAM" id="SSF53756">
    <property type="entry name" value="UDP-Glycosyltransferase/glycogen phosphorylase"/>
    <property type="match status" value="1"/>
</dbReference>
<dbReference type="Proteomes" id="UP001516662">
    <property type="component" value="Unassembled WGS sequence"/>
</dbReference>
<dbReference type="PANTHER" id="PTHR45947:SF3">
    <property type="entry name" value="SULFOQUINOVOSYL TRANSFERASE SQD2"/>
    <property type="match status" value="1"/>
</dbReference>
<dbReference type="RefSeq" id="WP_193534550.1">
    <property type="nucleotide sequence ID" value="NZ_JADCLJ010000007.1"/>
</dbReference>
<proteinExistence type="predicted"/>
<dbReference type="InterPro" id="IPR028098">
    <property type="entry name" value="Glyco_trans_4-like_N"/>
</dbReference>
<dbReference type="Gene3D" id="3.40.50.2000">
    <property type="entry name" value="Glycogen Phosphorylase B"/>
    <property type="match status" value="2"/>
</dbReference>
<keyword evidence="4" id="KW-1185">Reference proteome</keyword>
<gene>
    <name evidence="3" type="ORF">IMZ08_03255</name>
</gene>
<reference evidence="3 4" key="1">
    <citation type="submission" date="2020-10" db="EMBL/GenBank/DDBJ databases">
        <title>Bacillus sp. HD4P25, an endophyte from a halophyte.</title>
        <authorList>
            <person name="Sun J.-Q."/>
        </authorList>
    </citation>
    <scope>NUCLEOTIDE SEQUENCE [LARGE SCALE GENOMIC DNA]</scope>
    <source>
        <strain evidence="3 4">YIM 93174</strain>
    </source>
</reference>
<dbReference type="EMBL" id="JADCLJ010000007">
    <property type="protein sequence ID" value="MBE4907074.1"/>
    <property type="molecule type" value="Genomic_DNA"/>
</dbReference>
<accession>A0ABR9QEZ6</accession>
<dbReference type="InterPro" id="IPR050194">
    <property type="entry name" value="Glycosyltransferase_grp1"/>
</dbReference>
<evidence type="ECO:0000313" key="3">
    <source>
        <dbReference type="EMBL" id="MBE4907074.1"/>
    </source>
</evidence>
<dbReference type="InterPro" id="IPR001296">
    <property type="entry name" value="Glyco_trans_1"/>
</dbReference>
<comment type="caution">
    <text evidence="3">The sequence shown here is derived from an EMBL/GenBank/DDBJ whole genome shotgun (WGS) entry which is preliminary data.</text>
</comment>
<feature type="domain" description="Glycosyltransferase subfamily 4-like N-terminal" evidence="2">
    <location>
        <begin position="2"/>
        <end position="136"/>
    </location>
</feature>
<feature type="domain" description="Glycosyl transferase family 1" evidence="1">
    <location>
        <begin position="170"/>
        <end position="332"/>
    </location>
</feature>
<dbReference type="Pfam" id="PF13477">
    <property type="entry name" value="Glyco_trans_4_2"/>
    <property type="match status" value="1"/>
</dbReference>
<sequence>MRVLLLAPSRSIHTHKWALFYKNQGIEVKVVTFADHYSEENAKEVETVVLPKLFPGKLSYISSLFALKKQLSTFKPDILHAHYVSSYGFVGALANYHPFYVSVWGRDIYQFPQQNPVNKQIVEFTLRKADVICSTSHVMAGETRKYINVPIEVTPFGVDLQKFKPIQGVNNDNETVTIGTVKALSDKYGIADLIKAFSLVHASNNNTKLLIVGDGPQRAEYEQMVEQLGLKEVTTFTGRVPNDEVPTYINKIDIFAVPSTENSESFGVAAVESMACGVPAVVSNVGGLPEVVIEGKTGFVVPKEDPEALAVKFITLIEDSDLRKRMGEAGIEHVKENYNWTDNANGMLELYGRTLKGV</sequence>
<protein>
    <submittedName>
        <fullName evidence="3">Glycosyltransferase</fullName>
    </submittedName>
</protein>
<evidence type="ECO:0000313" key="4">
    <source>
        <dbReference type="Proteomes" id="UP001516662"/>
    </source>
</evidence>
<evidence type="ECO:0000259" key="1">
    <source>
        <dbReference type="Pfam" id="PF00534"/>
    </source>
</evidence>